<keyword evidence="3" id="KW-1185">Reference proteome</keyword>
<name>A0A011AFQ2_9ACTN</name>
<dbReference type="InterPro" id="IPR010390">
    <property type="entry name" value="ABC-2_transporter-like"/>
</dbReference>
<evidence type="ECO:0000313" key="3">
    <source>
        <dbReference type="Proteomes" id="UP000021053"/>
    </source>
</evidence>
<feature type="transmembrane region" description="Helical" evidence="1">
    <location>
        <begin position="55"/>
        <end position="74"/>
    </location>
</feature>
<keyword evidence="1" id="KW-0812">Transmembrane</keyword>
<feature type="transmembrane region" description="Helical" evidence="1">
    <location>
        <begin position="21"/>
        <end position="43"/>
    </location>
</feature>
<comment type="caution">
    <text evidence="2">The sequence shown here is derived from an EMBL/GenBank/DDBJ whole genome shotgun (WGS) entry which is preliminary data.</text>
</comment>
<dbReference type="PANTHER" id="PTHR36832:SF2">
    <property type="entry name" value="INTEGRAL MEMBRANE PROTEIN"/>
    <property type="match status" value="1"/>
</dbReference>
<dbReference type="HOGENOM" id="CLU_084465_0_1_11"/>
<dbReference type="Proteomes" id="UP000021053">
    <property type="component" value="Unassembled WGS sequence"/>
</dbReference>
<proteinExistence type="predicted"/>
<accession>A0A011AFQ2</accession>
<evidence type="ECO:0000313" key="2">
    <source>
        <dbReference type="EMBL" id="EXG80851.1"/>
    </source>
</evidence>
<feature type="transmembrane region" description="Helical" evidence="1">
    <location>
        <begin position="176"/>
        <end position="199"/>
    </location>
</feature>
<organism evidence="2 3">
    <name type="scientific">Cryptosporangium arvum DSM 44712</name>
    <dbReference type="NCBI Taxonomy" id="927661"/>
    <lineage>
        <taxon>Bacteria</taxon>
        <taxon>Bacillati</taxon>
        <taxon>Actinomycetota</taxon>
        <taxon>Actinomycetes</taxon>
        <taxon>Cryptosporangiales</taxon>
        <taxon>Cryptosporangiaceae</taxon>
        <taxon>Cryptosporangium</taxon>
    </lineage>
</organism>
<feature type="transmembrane region" description="Helical" evidence="1">
    <location>
        <begin position="139"/>
        <end position="169"/>
    </location>
</feature>
<reference evidence="2 3" key="1">
    <citation type="submission" date="2013-07" db="EMBL/GenBank/DDBJ databases">
        <authorList>
            <consortium name="DOE Joint Genome Institute"/>
            <person name="Eisen J."/>
            <person name="Huntemann M."/>
            <person name="Han J."/>
            <person name="Chen A."/>
            <person name="Kyrpides N."/>
            <person name="Mavromatis K."/>
            <person name="Markowitz V."/>
            <person name="Palaniappan K."/>
            <person name="Ivanova N."/>
            <person name="Schaumberg A."/>
            <person name="Pati A."/>
            <person name="Liolios K."/>
            <person name="Nordberg H.P."/>
            <person name="Cantor M.N."/>
            <person name="Hua S.X."/>
            <person name="Woyke T."/>
        </authorList>
    </citation>
    <scope>NUCLEOTIDE SEQUENCE [LARGE SCALE GENOMIC DNA]</scope>
    <source>
        <strain evidence="2 3">DSM 44712</strain>
    </source>
</reference>
<dbReference type="PANTHER" id="PTHR36832">
    <property type="entry name" value="SLR1174 PROTEIN-RELATED"/>
    <property type="match status" value="1"/>
</dbReference>
<keyword evidence="1" id="KW-1133">Transmembrane helix</keyword>
<gene>
    <name evidence="2" type="ORF">CryarDRAFT_1946</name>
</gene>
<keyword evidence="1" id="KW-0472">Membrane</keyword>
<feature type="transmembrane region" description="Helical" evidence="1">
    <location>
        <begin position="114"/>
        <end position="133"/>
    </location>
</feature>
<dbReference type="Pfam" id="PF06182">
    <property type="entry name" value="ABC2_membrane_6"/>
    <property type="match status" value="1"/>
</dbReference>
<feature type="transmembrane region" description="Helical" evidence="1">
    <location>
        <begin position="219"/>
        <end position="244"/>
    </location>
</feature>
<sequence>MPAFAALVRAGFRRHSTYRRATLASAFTNSVFGFLKTYVLLAVAANGAVAGYDAAALAMFAWAGQGLIGVVQVFQWNELADRIRTGDIVADLLRPVDPLVSFLAVDLGRALHALAVRLTVPLAVGALFFPLRWPEHRTTWLWVVLSVVLATVTSFATRYLINLLAFWWLDARGPGTLWLVGGTLFTGLAVPIPFFPGWAQTVLWCTPFPWMLQAPLDVLLERGSAVTLVAGGALAAGLTLAAAASAQRVAVRRLVVQGG</sequence>
<dbReference type="EMBL" id="JFBT01000001">
    <property type="protein sequence ID" value="EXG80851.1"/>
    <property type="molecule type" value="Genomic_DNA"/>
</dbReference>
<protein>
    <submittedName>
        <fullName evidence="2">ABC-type uncharacterized transport system, permease component</fullName>
    </submittedName>
</protein>
<evidence type="ECO:0000256" key="1">
    <source>
        <dbReference type="SAM" id="Phobius"/>
    </source>
</evidence>
<dbReference type="OrthoDB" id="62003at2"/>
<dbReference type="AlphaFoldDB" id="A0A011AFQ2"/>
<dbReference type="RefSeq" id="WP_063725690.1">
    <property type="nucleotide sequence ID" value="NZ_KK073874.1"/>
</dbReference>